<keyword evidence="4" id="KW-0813">Transport</keyword>
<protein>
    <recommendedName>
        <fullName evidence="13">Ubiquinol oxidase</fullName>
        <ecNumber evidence="13">1.10.3.11</ecNumber>
    </recommendedName>
</protein>
<dbReference type="OrthoDB" id="4493at2759"/>
<evidence type="ECO:0000256" key="1">
    <source>
        <dbReference type="ARBA" id="ARBA00001192"/>
    </source>
</evidence>
<evidence type="ECO:0000256" key="12">
    <source>
        <dbReference type="ARBA" id="ARBA00023136"/>
    </source>
</evidence>
<dbReference type="InterPro" id="IPR038659">
    <property type="entry name" value="AOX_sf"/>
</dbReference>
<keyword evidence="11 13" id="KW-0408">Iron</keyword>
<keyword evidence="7 13" id="KW-0479">Metal-binding</keyword>
<dbReference type="Gene3D" id="1.20.1260.140">
    <property type="entry name" value="Alternative oxidase"/>
    <property type="match status" value="1"/>
</dbReference>
<evidence type="ECO:0000256" key="5">
    <source>
        <dbReference type="ARBA" id="ARBA00022660"/>
    </source>
</evidence>
<dbReference type="Pfam" id="PF01786">
    <property type="entry name" value="AOX"/>
    <property type="match status" value="1"/>
</dbReference>
<evidence type="ECO:0000256" key="2">
    <source>
        <dbReference type="ARBA" id="ARBA00004370"/>
    </source>
</evidence>
<evidence type="ECO:0000256" key="7">
    <source>
        <dbReference type="ARBA" id="ARBA00022723"/>
    </source>
</evidence>
<keyword evidence="16" id="KW-1185">Reference proteome</keyword>
<evidence type="ECO:0000256" key="14">
    <source>
        <dbReference type="SAM" id="Phobius"/>
    </source>
</evidence>
<dbReference type="PANTHER" id="PTHR31803:SF19">
    <property type="entry name" value="UBIQUINOL OXIDASE"/>
    <property type="match status" value="1"/>
</dbReference>
<dbReference type="GO" id="GO:0046872">
    <property type="term" value="F:metal ion binding"/>
    <property type="evidence" value="ECO:0007669"/>
    <property type="project" value="UniProtKB-UniRule"/>
</dbReference>
<comment type="catalytic activity">
    <reaction evidence="1 13">
        <text>2 a ubiquinol + O2 = 2 a ubiquinone + 2 H2O</text>
        <dbReference type="Rhea" id="RHEA:30255"/>
        <dbReference type="Rhea" id="RHEA-COMP:9565"/>
        <dbReference type="Rhea" id="RHEA-COMP:9566"/>
        <dbReference type="ChEBI" id="CHEBI:15377"/>
        <dbReference type="ChEBI" id="CHEBI:15379"/>
        <dbReference type="ChEBI" id="CHEBI:16389"/>
        <dbReference type="ChEBI" id="CHEBI:17976"/>
        <dbReference type="EC" id="1.10.3.11"/>
    </reaction>
</comment>
<name>A0A2J8AFR3_9CHLO</name>
<comment type="caution">
    <text evidence="15">The sequence shown here is derived from an EMBL/GenBank/DDBJ whole genome shotgun (WGS) entry which is preliminary data.</text>
</comment>
<feature type="transmembrane region" description="Helical" evidence="14">
    <location>
        <begin position="146"/>
        <end position="165"/>
    </location>
</feature>
<evidence type="ECO:0000256" key="6">
    <source>
        <dbReference type="ARBA" id="ARBA00022692"/>
    </source>
</evidence>
<keyword evidence="10 13" id="KW-0560">Oxidoreductase</keyword>
<evidence type="ECO:0000256" key="13">
    <source>
        <dbReference type="RuleBase" id="RU003779"/>
    </source>
</evidence>
<dbReference type="Proteomes" id="UP000236333">
    <property type="component" value="Unassembled WGS sequence"/>
</dbReference>
<dbReference type="GO" id="GO:0010230">
    <property type="term" value="P:alternative respiration"/>
    <property type="evidence" value="ECO:0007669"/>
    <property type="project" value="TreeGrafter"/>
</dbReference>
<keyword evidence="6 13" id="KW-0812">Transmembrane</keyword>
<evidence type="ECO:0000256" key="8">
    <source>
        <dbReference type="ARBA" id="ARBA00022982"/>
    </source>
</evidence>
<evidence type="ECO:0000256" key="4">
    <source>
        <dbReference type="ARBA" id="ARBA00022448"/>
    </source>
</evidence>
<keyword evidence="12 13" id="KW-0472">Membrane</keyword>
<dbReference type="GO" id="GO:0102721">
    <property type="term" value="F:ubiquinol:oxygen oxidoreductase activity"/>
    <property type="evidence" value="ECO:0007669"/>
    <property type="project" value="UniProtKB-EC"/>
</dbReference>
<proteinExistence type="inferred from homology"/>
<evidence type="ECO:0000313" key="16">
    <source>
        <dbReference type="Proteomes" id="UP000236333"/>
    </source>
</evidence>
<dbReference type="GO" id="GO:0005739">
    <property type="term" value="C:mitochondrion"/>
    <property type="evidence" value="ECO:0007669"/>
    <property type="project" value="TreeGrafter"/>
</dbReference>
<evidence type="ECO:0000256" key="3">
    <source>
        <dbReference type="ARBA" id="ARBA00008388"/>
    </source>
</evidence>
<comment type="cofactor">
    <cofactor evidence="13">
        <name>Fe cation</name>
        <dbReference type="ChEBI" id="CHEBI:24875"/>
    </cofactor>
    <text evidence="13">Binds 2 iron ions per subunit.</text>
</comment>
<evidence type="ECO:0000256" key="10">
    <source>
        <dbReference type="ARBA" id="ARBA00023002"/>
    </source>
</evidence>
<dbReference type="GO" id="GO:0106292">
    <property type="term" value="F:superoxide-generating NADPH oxidase activity"/>
    <property type="evidence" value="ECO:0007669"/>
    <property type="project" value="UniProtKB-ARBA"/>
</dbReference>
<comment type="similarity">
    <text evidence="3 13">Belongs to the alternative oxidase family.</text>
</comment>
<dbReference type="GO" id="GO:0098803">
    <property type="term" value="C:respiratory chain complex"/>
    <property type="evidence" value="ECO:0007669"/>
    <property type="project" value="UniProtKB-UniRule"/>
</dbReference>
<dbReference type="EC" id="1.10.3.11" evidence="13"/>
<dbReference type="PANTHER" id="PTHR31803">
    <property type="entry name" value="ALTERNATIVE OXIDASE"/>
    <property type="match status" value="1"/>
</dbReference>
<gene>
    <name evidence="15" type="ORF">TSOC_001750</name>
</gene>
<dbReference type="GO" id="GO:0016020">
    <property type="term" value="C:membrane"/>
    <property type="evidence" value="ECO:0007669"/>
    <property type="project" value="UniProtKB-SubCell"/>
</dbReference>
<comment type="subcellular location">
    <subcellularLocation>
        <location evidence="2">Membrane</location>
    </subcellularLocation>
</comment>
<sequence>MAPICLRQLPLTGLRSSAPPPSRRPGRNAPFRISAVAQSPEASSPPRVPGGTLRKPEFIRGVYLSLCLLLDVLYENRPIQRFWFLETVARMPYFSYISILHLYESLGWWRAGAELRKIHFAEEWNELHHLQIMESLGGDLLWFDRFAALHSAIAYYWILLGLYVFSPRLAYNFSELIEYHAVDTFQSSRSVVAPRRPPCRSLLDVFTNIRDDEGEHVQTMRACQDSSVRSDITNRRDDGPRVGA</sequence>
<organism evidence="15 16">
    <name type="scientific">Tetrabaena socialis</name>
    <dbReference type="NCBI Taxonomy" id="47790"/>
    <lineage>
        <taxon>Eukaryota</taxon>
        <taxon>Viridiplantae</taxon>
        <taxon>Chlorophyta</taxon>
        <taxon>core chlorophytes</taxon>
        <taxon>Chlorophyceae</taxon>
        <taxon>CS clade</taxon>
        <taxon>Chlamydomonadales</taxon>
        <taxon>Tetrabaenaceae</taxon>
        <taxon>Tetrabaena</taxon>
    </lineage>
</organism>
<dbReference type="AlphaFoldDB" id="A0A2J8AFR3"/>
<evidence type="ECO:0000256" key="11">
    <source>
        <dbReference type="ARBA" id="ARBA00023004"/>
    </source>
</evidence>
<dbReference type="EMBL" id="PGGS01000031">
    <property type="protein sequence ID" value="PNH11360.1"/>
    <property type="molecule type" value="Genomic_DNA"/>
</dbReference>
<evidence type="ECO:0000256" key="9">
    <source>
        <dbReference type="ARBA" id="ARBA00022989"/>
    </source>
</evidence>
<accession>A0A2J8AFR3</accession>
<keyword evidence="5 13" id="KW-0679">Respiratory chain</keyword>
<evidence type="ECO:0000313" key="15">
    <source>
        <dbReference type="EMBL" id="PNH11360.1"/>
    </source>
</evidence>
<keyword evidence="9 14" id="KW-1133">Transmembrane helix</keyword>
<keyword evidence="8 13" id="KW-0249">Electron transport</keyword>
<reference evidence="15 16" key="1">
    <citation type="journal article" date="2017" name="Mol. Biol. Evol.">
        <title>The 4-celled Tetrabaena socialis nuclear genome reveals the essential components for genetic control of cell number at the origin of multicellularity in the volvocine lineage.</title>
        <authorList>
            <person name="Featherston J."/>
            <person name="Arakaki Y."/>
            <person name="Hanschen E.R."/>
            <person name="Ferris P.J."/>
            <person name="Michod R.E."/>
            <person name="Olson B.J.S.C."/>
            <person name="Nozaki H."/>
            <person name="Durand P.M."/>
        </authorList>
    </citation>
    <scope>NUCLEOTIDE SEQUENCE [LARGE SCALE GENOMIC DNA]</scope>
    <source>
        <strain evidence="15 16">NIES-571</strain>
    </source>
</reference>
<dbReference type="GO" id="GO:0009916">
    <property type="term" value="F:alternative oxidase activity"/>
    <property type="evidence" value="ECO:0007669"/>
    <property type="project" value="UniProtKB-UniRule"/>
</dbReference>
<dbReference type="InterPro" id="IPR002680">
    <property type="entry name" value="AOX"/>
</dbReference>